<sequence length="101" mass="11155">MLVSEVPWRVPVTVRLECGLERTFTSAFETIEFLENEWPERRGERYHRAVNQCRGALCRFVPAEVAREAFIAACLEAGMPTLAGTVAARSTASSPKLAISA</sequence>
<reference evidence="1 2" key="1">
    <citation type="submission" date="2016-10" db="EMBL/GenBank/DDBJ databases">
        <authorList>
            <person name="de Groot N.N."/>
        </authorList>
    </citation>
    <scope>NUCLEOTIDE SEQUENCE [LARGE SCALE GENOMIC DNA]</scope>
    <source>
        <strain evidence="1 2">CGMCC 1.3401</strain>
    </source>
</reference>
<gene>
    <name evidence="1" type="ORF">SAMN02927900_05412</name>
</gene>
<evidence type="ECO:0000313" key="1">
    <source>
        <dbReference type="EMBL" id="SCW82947.1"/>
    </source>
</evidence>
<dbReference type="RefSeq" id="WP_092587839.1">
    <property type="nucleotide sequence ID" value="NZ_FMTM01000011.1"/>
</dbReference>
<name>A0A1G4TP04_9HYPH</name>
<accession>A0A1G4TP04</accession>
<protein>
    <recommendedName>
        <fullName evidence="3">DUF982 domain-containing protein</fullName>
    </recommendedName>
</protein>
<dbReference type="InterPro" id="IPR010385">
    <property type="entry name" value="DUF982"/>
</dbReference>
<evidence type="ECO:0000313" key="2">
    <source>
        <dbReference type="Proteomes" id="UP000199542"/>
    </source>
</evidence>
<dbReference type="Pfam" id="PF06169">
    <property type="entry name" value="DUF982"/>
    <property type="match status" value="1"/>
</dbReference>
<evidence type="ECO:0008006" key="3">
    <source>
        <dbReference type="Google" id="ProtNLM"/>
    </source>
</evidence>
<dbReference type="AlphaFoldDB" id="A0A1G4TP04"/>
<organism evidence="1 2">
    <name type="scientific">Rhizobium mongolense subsp. loessense</name>
    <dbReference type="NCBI Taxonomy" id="158890"/>
    <lineage>
        <taxon>Bacteria</taxon>
        <taxon>Pseudomonadati</taxon>
        <taxon>Pseudomonadota</taxon>
        <taxon>Alphaproteobacteria</taxon>
        <taxon>Hyphomicrobiales</taxon>
        <taxon>Rhizobiaceae</taxon>
        <taxon>Rhizobium/Agrobacterium group</taxon>
        <taxon>Rhizobium</taxon>
    </lineage>
</organism>
<dbReference type="Proteomes" id="UP000199542">
    <property type="component" value="Unassembled WGS sequence"/>
</dbReference>
<dbReference type="EMBL" id="FMTM01000011">
    <property type="protein sequence ID" value="SCW82947.1"/>
    <property type="molecule type" value="Genomic_DNA"/>
</dbReference>
<dbReference type="Gene3D" id="6.10.250.730">
    <property type="match status" value="1"/>
</dbReference>
<proteinExistence type="predicted"/>